<evidence type="ECO:0000256" key="6">
    <source>
        <dbReference type="ARBA" id="ARBA00022801"/>
    </source>
</evidence>
<dbReference type="InterPro" id="IPR024079">
    <property type="entry name" value="MetalloPept_cat_dom_sf"/>
</dbReference>
<dbReference type="GO" id="GO:0005886">
    <property type="term" value="C:plasma membrane"/>
    <property type="evidence" value="ECO:0007669"/>
    <property type="project" value="UniProtKB-SubCell"/>
</dbReference>
<keyword evidence="8" id="KW-0482">Metalloprotease</keyword>
<evidence type="ECO:0000256" key="1">
    <source>
        <dbReference type="ARBA" id="ARBA00001947"/>
    </source>
</evidence>
<dbReference type="Gene3D" id="3.40.390.10">
    <property type="entry name" value="Collagenase (Catalytic Domain)"/>
    <property type="match status" value="1"/>
</dbReference>
<dbReference type="Proteomes" id="UP000639338">
    <property type="component" value="Unassembled WGS sequence"/>
</dbReference>
<dbReference type="GO" id="GO:0046872">
    <property type="term" value="F:metal ion binding"/>
    <property type="evidence" value="ECO:0007669"/>
    <property type="project" value="UniProtKB-KW"/>
</dbReference>
<sequence length="620" mass="71923">MAGMKNEVKPCDNFYKYACGNWEKTNPSLNQFIHLEKEKMYLLKAILESNWNENDNSAVIKAKKLYRACMDTNTIEKQGLSRLIYLINLIGGWPLTMSDNEWQIKNKSWQIIDQTIHKIMGDSALFSIRAVIDNSNTSAHIIALSSPRPKPPAGFVSIIDPIDMDLEPVVNYRNLIANITKIIANKQGTFIDLNTFDNDIKDIVKFEVELDQIAMIETKSTTSDVNQTLEKITIKQLQKEYDLSENKTIQQINWLYRIQNIMGVSKIKVEKSTVVAVFPKQYFTKLAKLLSKTPPKVIINLVNWWMVKQLLRHTNKEMSDLVSQLEEFEGIEDKPRWFFCTSINEMQHALAYEYVKKYFPNITSKNIVKDIMQQIITEMKNNIVNSTWLDNNSRQSALKKLYNMKQFIGYPDWYNDNNIIFFISRWIADPTQVNAFYYYLGNALSNIIGHEISHGFDDVGRQYDEDGNLRNWWSTDTINEYNDRAECFVHKFGQYVVKYHNISYRTDPIKTLSENIADSTGVRAVFEAFKKHSAEFPSKNMRLPGLEHLNTRQLFFLSYAHTFCEAIPAEKMLNMMISNVHCPSTFRIAGTLSNMEDFAETFKCKPGTVMNPTLKCGIWY</sequence>
<evidence type="ECO:0000256" key="7">
    <source>
        <dbReference type="ARBA" id="ARBA00022833"/>
    </source>
</evidence>
<dbReference type="InterPro" id="IPR008753">
    <property type="entry name" value="Peptidase_M13_N"/>
</dbReference>
<keyword evidence="4" id="KW-0645">Protease</keyword>
<dbReference type="PANTHER" id="PTHR11733">
    <property type="entry name" value="ZINC METALLOPROTEASE FAMILY M13 NEPRILYSIN-RELATED"/>
    <property type="match status" value="1"/>
</dbReference>
<dbReference type="EMBL" id="JACMRX010000005">
    <property type="protein sequence ID" value="KAF7989698.1"/>
    <property type="molecule type" value="Genomic_DNA"/>
</dbReference>
<accession>A0A834XM06</accession>
<dbReference type="GO" id="GO:0004222">
    <property type="term" value="F:metalloendopeptidase activity"/>
    <property type="evidence" value="ECO:0007669"/>
    <property type="project" value="InterPro"/>
</dbReference>
<evidence type="ECO:0000256" key="3">
    <source>
        <dbReference type="ARBA" id="ARBA00007357"/>
    </source>
</evidence>
<evidence type="ECO:0000313" key="11">
    <source>
        <dbReference type="EMBL" id="KAF7989698.1"/>
    </source>
</evidence>
<evidence type="ECO:0000259" key="10">
    <source>
        <dbReference type="Pfam" id="PF05649"/>
    </source>
</evidence>
<dbReference type="SUPFAM" id="SSF55486">
    <property type="entry name" value="Metalloproteases ('zincins'), catalytic domain"/>
    <property type="match status" value="1"/>
</dbReference>
<evidence type="ECO:0000256" key="2">
    <source>
        <dbReference type="ARBA" id="ARBA00004401"/>
    </source>
</evidence>
<dbReference type="PRINTS" id="PR00786">
    <property type="entry name" value="NEPRILYSIN"/>
</dbReference>
<reference evidence="11 12" key="1">
    <citation type="submission" date="2020-08" db="EMBL/GenBank/DDBJ databases">
        <title>Aphidius gifuensis genome sequencing and assembly.</title>
        <authorList>
            <person name="Du Z."/>
        </authorList>
    </citation>
    <scope>NUCLEOTIDE SEQUENCE [LARGE SCALE GENOMIC DNA]</scope>
    <source>
        <strain evidence="11">YNYX2018</strain>
        <tissue evidence="11">Adults</tissue>
    </source>
</reference>
<dbReference type="AlphaFoldDB" id="A0A834XM06"/>
<dbReference type="Pfam" id="PF01431">
    <property type="entry name" value="Peptidase_M13"/>
    <property type="match status" value="1"/>
</dbReference>
<feature type="domain" description="Peptidase M13 N-terminal" evidence="10">
    <location>
        <begin position="10"/>
        <end position="411"/>
    </location>
</feature>
<dbReference type="PROSITE" id="PS51885">
    <property type="entry name" value="NEPRILYSIN"/>
    <property type="match status" value="1"/>
</dbReference>
<evidence type="ECO:0000256" key="4">
    <source>
        <dbReference type="ARBA" id="ARBA00022670"/>
    </source>
</evidence>
<dbReference type="PANTHER" id="PTHR11733:SF237">
    <property type="entry name" value="NEPRILYSIN-LIKE 4"/>
    <property type="match status" value="1"/>
</dbReference>
<dbReference type="Gene3D" id="1.10.1380.10">
    <property type="entry name" value="Neutral endopeptidase , domain2"/>
    <property type="match status" value="1"/>
</dbReference>
<dbReference type="CDD" id="cd08662">
    <property type="entry name" value="M13"/>
    <property type="match status" value="1"/>
</dbReference>
<dbReference type="InterPro" id="IPR042089">
    <property type="entry name" value="Peptidase_M13_dom_2"/>
</dbReference>
<evidence type="ECO:0000259" key="9">
    <source>
        <dbReference type="Pfam" id="PF01431"/>
    </source>
</evidence>
<comment type="cofactor">
    <cofactor evidence="1">
        <name>Zn(2+)</name>
        <dbReference type="ChEBI" id="CHEBI:29105"/>
    </cofactor>
</comment>
<feature type="domain" description="Peptidase M13 C-terminal" evidence="9">
    <location>
        <begin position="413"/>
        <end position="616"/>
    </location>
</feature>
<name>A0A834XM06_APHGI</name>
<organism evidence="11 12">
    <name type="scientific">Aphidius gifuensis</name>
    <name type="common">Parasitoid wasp</name>
    <dbReference type="NCBI Taxonomy" id="684658"/>
    <lineage>
        <taxon>Eukaryota</taxon>
        <taxon>Metazoa</taxon>
        <taxon>Ecdysozoa</taxon>
        <taxon>Arthropoda</taxon>
        <taxon>Hexapoda</taxon>
        <taxon>Insecta</taxon>
        <taxon>Pterygota</taxon>
        <taxon>Neoptera</taxon>
        <taxon>Endopterygota</taxon>
        <taxon>Hymenoptera</taxon>
        <taxon>Apocrita</taxon>
        <taxon>Ichneumonoidea</taxon>
        <taxon>Braconidae</taxon>
        <taxon>Aphidiinae</taxon>
        <taxon>Aphidius</taxon>
    </lineage>
</organism>
<dbReference type="OrthoDB" id="6475849at2759"/>
<keyword evidence="6" id="KW-0378">Hydrolase</keyword>
<keyword evidence="12" id="KW-1185">Reference proteome</keyword>
<keyword evidence="5" id="KW-0479">Metal-binding</keyword>
<evidence type="ECO:0000256" key="8">
    <source>
        <dbReference type="ARBA" id="ARBA00023049"/>
    </source>
</evidence>
<comment type="subcellular location">
    <subcellularLocation>
        <location evidence="2">Cell membrane</location>
        <topology evidence="2">Single-pass type II membrane protein</topology>
    </subcellularLocation>
</comment>
<dbReference type="GO" id="GO:0016485">
    <property type="term" value="P:protein processing"/>
    <property type="evidence" value="ECO:0007669"/>
    <property type="project" value="TreeGrafter"/>
</dbReference>
<dbReference type="InterPro" id="IPR018497">
    <property type="entry name" value="Peptidase_M13_C"/>
</dbReference>
<dbReference type="InterPro" id="IPR000718">
    <property type="entry name" value="Peptidase_M13"/>
</dbReference>
<evidence type="ECO:0000256" key="5">
    <source>
        <dbReference type="ARBA" id="ARBA00022723"/>
    </source>
</evidence>
<keyword evidence="7" id="KW-0862">Zinc</keyword>
<gene>
    <name evidence="11" type="ORF">HCN44_008372</name>
</gene>
<protein>
    <submittedName>
        <fullName evidence="11">Uncharacterized protein</fullName>
    </submittedName>
</protein>
<evidence type="ECO:0000313" key="12">
    <source>
        <dbReference type="Proteomes" id="UP000639338"/>
    </source>
</evidence>
<comment type="caution">
    <text evidence="11">The sequence shown here is derived from an EMBL/GenBank/DDBJ whole genome shotgun (WGS) entry which is preliminary data.</text>
</comment>
<proteinExistence type="inferred from homology"/>
<comment type="similarity">
    <text evidence="3">Belongs to the peptidase M13 family.</text>
</comment>
<dbReference type="Pfam" id="PF05649">
    <property type="entry name" value="Peptidase_M13_N"/>
    <property type="match status" value="1"/>
</dbReference>